<protein>
    <submittedName>
        <fullName evidence="2">Alpha/beta fold hydrolase</fullName>
    </submittedName>
</protein>
<dbReference type="InterPro" id="IPR029058">
    <property type="entry name" value="AB_hydrolase_fold"/>
</dbReference>
<evidence type="ECO:0000313" key="2">
    <source>
        <dbReference type="EMBL" id="TKA90122.1"/>
    </source>
</evidence>
<gene>
    <name evidence="2" type="ORF">FA869_13370</name>
</gene>
<proteinExistence type="predicted"/>
<dbReference type="EMBL" id="SWAV01000005">
    <property type="protein sequence ID" value="TKA90122.1"/>
    <property type="molecule type" value="Genomic_DNA"/>
</dbReference>
<dbReference type="Proteomes" id="UP000305198">
    <property type="component" value="Unassembled WGS sequence"/>
</dbReference>
<dbReference type="RefSeq" id="WP_136869801.1">
    <property type="nucleotide sequence ID" value="NZ_SWAV01000005.1"/>
</dbReference>
<dbReference type="GO" id="GO:0016787">
    <property type="term" value="F:hydrolase activity"/>
    <property type="evidence" value="ECO:0007669"/>
    <property type="project" value="UniProtKB-KW"/>
</dbReference>
<evidence type="ECO:0000313" key="3">
    <source>
        <dbReference type="Proteomes" id="UP000305198"/>
    </source>
</evidence>
<dbReference type="Gene3D" id="3.40.50.1820">
    <property type="entry name" value="alpha/beta hydrolase"/>
    <property type="match status" value="1"/>
</dbReference>
<sequence length="259" mass="28851">MDYQVCFIQGDWLVPTVWDKFERHFEACGYACCVLSLPAPGELGWYQILHGEDNRSSSPLGRLVDFYAERIAALPAPPILIGHAMGGLVVQLLLDRGLGVAGIAIAPRPPQRVFPGILSLLHILTAKIERLNGMRFLHLTPAQLSRCLGHPASRQIADPLYERLVGRVPQKLMTTVALGVGSRLLFKHERGPLLLISGSDDRMVASSVVLANYFYQRQSLAPTDYICFPGYGHLIITQPGWEQVADRVLEWLQQQLGWF</sequence>
<name>A0A4U0YE70_9GAMM</name>
<reference evidence="2 3" key="1">
    <citation type="submission" date="2019-04" db="EMBL/GenBank/DDBJ databases">
        <title>Crypto-aerobic microbial life in anoxic (sulfidic) marine sediments.</title>
        <authorList>
            <person name="Bhattacharya S."/>
            <person name="Roy C."/>
            <person name="Mondal N."/>
            <person name="Sarkar J."/>
            <person name="Mandal S."/>
            <person name="Rameez M.J."/>
            <person name="Ghosh W."/>
        </authorList>
    </citation>
    <scope>NUCLEOTIDE SEQUENCE [LARGE SCALE GENOMIC DNA]</scope>
    <source>
        <strain evidence="2 3">SBBB</strain>
    </source>
</reference>
<organism evidence="2 3">
    <name type="scientific">Halopseudomonas bauzanensis</name>
    <dbReference type="NCBI Taxonomy" id="653930"/>
    <lineage>
        <taxon>Bacteria</taxon>
        <taxon>Pseudomonadati</taxon>
        <taxon>Pseudomonadota</taxon>
        <taxon>Gammaproteobacteria</taxon>
        <taxon>Pseudomonadales</taxon>
        <taxon>Pseudomonadaceae</taxon>
        <taxon>Halopseudomonas</taxon>
    </lineage>
</organism>
<dbReference type="Pfam" id="PF12697">
    <property type="entry name" value="Abhydrolase_6"/>
    <property type="match status" value="1"/>
</dbReference>
<accession>A0A4U0YE70</accession>
<dbReference type="AlphaFoldDB" id="A0A4U0YE70"/>
<dbReference type="SUPFAM" id="SSF53474">
    <property type="entry name" value="alpha/beta-Hydrolases"/>
    <property type="match status" value="1"/>
</dbReference>
<feature type="domain" description="AB hydrolase-1" evidence="1">
    <location>
        <begin position="10"/>
        <end position="239"/>
    </location>
</feature>
<evidence type="ECO:0000259" key="1">
    <source>
        <dbReference type="Pfam" id="PF12697"/>
    </source>
</evidence>
<comment type="caution">
    <text evidence="2">The sequence shown here is derived from an EMBL/GenBank/DDBJ whole genome shotgun (WGS) entry which is preliminary data.</text>
</comment>
<dbReference type="InterPro" id="IPR000073">
    <property type="entry name" value="AB_hydrolase_1"/>
</dbReference>
<keyword evidence="2" id="KW-0378">Hydrolase</keyword>